<keyword evidence="3" id="KW-1185">Reference proteome</keyword>
<gene>
    <name evidence="2" type="ORF">PROQFM164_S01g002885</name>
</gene>
<protein>
    <submittedName>
        <fullName evidence="2">Genomic scaffold, ProqFM164S01</fullName>
    </submittedName>
</protein>
<sequence length="241" mass="26828">MDELEKQRIFFPKAYFSLNRETEFGESQTERDSQPARDSLRESQKRRRIGSGPNSNLDSLSLTPTLSANVQVQAAFHEDPNRSLPSPPDHYRYTSSRNASSLGVSQQETRDQRLLLANLDQQCAIDGRQTAYSLPQIAEDESHPCHLNLTGPPDFADVEALSYSLPSFNAISEIPFLPLSEFSAPQETVVFPSPSLDYSIPSFSQMTVSLLHVTTQTQEFKISINPLHSIESSFASGIFAS</sequence>
<evidence type="ECO:0000256" key="1">
    <source>
        <dbReference type="SAM" id="MobiDB-lite"/>
    </source>
</evidence>
<feature type="compositionally biased region" description="Polar residues" evidence="1">
    <location>
        <begin position="93"/>
        <end position="106"/>
    </location>
</feature>
<proteinExistence type="predicted"/>
<accession>W6Q4H4</accession>
<name>W6Q4H4_PENRF</name>
<feature type="region of interest" description="Disordered" evidence="1">
    <location>
        <begin position="77"/>
        <end position="106"/>
    </location>
</feature>
<organism evidence="2 3">
    <name type="scientific">Penicillium roqueforti (strain FM164)</name>
    <dbReference type="NCBI Taxonomy" id="1365484"/>
    <lineage>
        <taxon>Eukaryota</taxon>
        <taxon>Fungi</taxon>
        <taxon>Dikarya</taxon>
        <taxon>Ascomycota</taxon>
        <taxon>Pezizomycotina</taxon>
        <taxon>Eurotiomycetes</taxon>
        <taxon>Eurotiomycetidae</taxon>
        <taxon>Eurotiales</taxon>
        <taxon>Aspergillaceae</taxon>
        <taxon>Penicillium</taxon>
    </lineage>
</organism>
<evidence type="ECO:0000313" key="3">
    <source>
        <dbReference type="Proteomes" id="UP000030686"/>
    </source>
</evidence>
<dbReference type="AlphaFoldDB" id="W6Q4H4"/>
<reference evidence="2" key="1">
    <citation type="journal article" date="2014" name="Nat. Commun.">
        <title>Multiple recent horizontal transfers of a large genomic region in cheese making fungi.</title>
        <authorList>
            <person name="Cheeseman K."/>
            <person name="Ropars J."/>
            <person name="Renault P."/>
            <person name="Dupont J."/>
            <person name="Gouzy J."/>
            <person name="Branca A."/>
            <person name="Abraham A.L."/>
            <person name="Ceppi M."/>
            <person name="Conseiller E."/>
            <person name="Debuchy R."/>
            <person name="Malagnac F."/>
            <person name="Goarin A."/>
            <person name="Silar P."/>
            <person name="Lacoste S."/>
            <person name="Sallet E."/>
            <person name="Bensimon A."/>
            <person name="Giraud T."/>
            <person name="Brygoo Y."/>
        </authorList>
    </citation>
    <scope>NUCLEOTIDE SEQUENCE [LARGE SCALE GENOMIC DNA]</scope>
    <source>
        <strain evidence="2">FM164</strain>
    </source>
</reference>
<feature type="compositionally biased region" description="Basic and acidic residues" evidence="1">
    <location>
        <begin position="21"/>
        <end position="43"/>
    </location>
</feature>
<dbReference type="EMBL" id="HG792015">
    <property type="protein sequence ID" value="CDM29074.1"/>
    <property type="molecule type" value="Genomic_DNA"/>
</dbReference>
<feature type="region of interest" description="Disordered" evidence="1">
    <location>
        <begin position="21"/>
        <end position="62"/>
    </location>
</feature>
<feature type="compositionally biased region" description="Polar residues" evidence="1">
    <location>
        <begin position="52"/>
        <end position="62"/>
    </location>
</feature>
<evidence type="ECO:0000313" key="2">
    <source>
        <dbReference type="EMBL" id="CDM29074.1"/>
    </source>
</evidence>
<dbReference type="Proteomes" id="UP000030686">
    <property type="component" value="Unassembled WGS sequence"/>
</dbReference>